<reference evidence="2 3" key="1">
    <citation type="submission" date="2022-07" db="EMBL/GenBank/DDBJ databases">
        <title>Novel species in genus cellulomonas.</title>
        <authorList>
            <person name="Ye L."/>
        </authorList>
    </citation>
    <scope>NUCLEOTIDE SEQUENCE [LARGE SCALE GENOMIC DNA]</scope>
    <source>
        <strain evidence="3">zg-Y908</strain>
    </source>
</reference>
<evidence type="ECO:0008006" key="4">
    <source>
        <dbReference type="Google" id="ProtNLM"/>
    </source>
</evidence>
<keyword evidence="3" id="KW-1185">Reference proteome</keyword>
<gene>
    <name evidence="2" type="ORF">NP075_05865</name>
</gene>
<evidence type="ECO:0000313" key="2">
    <source>
        <dbReference type="EMBL" id="UUI66241.1"/>
    </source>
</evidence>
<evidence type="ECO:0000256" key="1">
    <source>
        <dbReference type="SAM" id="SignalP"/>
    </source>
</evidence>
<keyword evidence="1" id="KW-0732">Signal</keyword>
<feature type="chain" id="PRO_5047272805" description="Lipoprotein" evidence="1">
    <location>
        <begin position="27"/>
        <end position="162"/>
    </location>
</feature>
<proteinExistence type="predicted"/>
<dbReference type="Proteomes" id="UP001317322">
    <property type="component" value="Chromosome"/>
</dbReference>
<accession>A0ABY5K715</accession>
<protein>
    <recommendedName>
        <fullName evidence="4">Lipoprotein</fullName>
    </recommendedName>
</protein>
<sequence>MARRVGPAVGVGALLLLLTGCTGTPADVGDPVVEFTAPHARSYDGEVRVAVHPLHVDGRSMELRLTLTPLGGDDTRDHRPIRVDELVDRTPVLSDVRTLTTYDVLGAASGPRHTAMLGAETVVGEPVVYQAWFAAPDDQVQTLDLVVDPSWGSVLRVPVVRG</sequence>
<dbReference type="RefSeq" id="WP_227564584.1">
    <property type="nucleotide sequence ID" value="NZ_CP101989.1"/>
</dbReference>
<feature type="signal peptide" evidence="1">
    <location>
        <begin position="1"/>
        <end position="26"/>
    </location>
</feature>
<name>A0ABY5K715_9CELL</name>
<evidence type="ECO:0000313" key="3">
    <source>
        <dbReference type="Proteomes" id="UP001317322"/>
    </source>
</evidence>
<dbReference type="EMBL" id="CP101989">
    <property type="protein sequence ID" value="UUI66241.1"/>
    <property type="molecule type" value="Genomic_DNA"/>
</dbReference>
<organism evidence="2 3">
    <name type="scientific">Cellulomonas wangsupingiae</name>
    <dbReference type="NCBI Taxonomy" id="2968085"/>
    <lineage>
        <taxon>Bacteria</taxon>
        <taxon>Bacillati</taxon>
        <taxon>Actinomycetota</taxon>
        <taxon>Actinomycetes</taxon>
        <taxon>Micrococcales</taxon>
        <taxon>Cellulomonadaceae</taxon>
        <taxon>Cellulomonas</taxon>
    </lineage>
</organism>
<dbReference type="PROSITE" id="PS51257">
    <property type="entry name" value="PROKAR_LIPOPROTEIN"/>
    <property type="match status" value="1"/>
</dbReference>